<protein>
    <submittedName>
        <fullName evidence="2">Peptidoglycan L-alanyl-D-glutamate endopeptidase CwlK</fullName>
        <ecNumber evidence="2">3.4.-.-</ecNumber>
    </submittedName>
</protein>
<evidence type="ECO:0000313" key="3">
    <source>
        <dbReference type="Proteomes" id="UP001519288"/>
    </source>
</evidence>
<name>A0ABS4JNG8_9BACL</name>
<dbReference type="GO" id="GO:0016787">
    <property type="term" value="F:hydrolase activity"/>
    <property type="evidence" value="ECO:0007669"/>
    <property type="project" value="UniProtKB-KW"/>
</dbReference>
<keyword evidence="3" id="KW-1185">Reference proteome</keyword>
<proteinExistence type="predicted"/>
<comment type="caution">
    <text evidence="2">The sequence shown here is derived from an EMBL/GenBank/DDBJ whole genome shotgun (WGS) entry which is preliminary data.</text>
</comment>
<dbReference type="Proteomes" id="UP001519288">
    <property type="component" value="Unassembled WGS sequence"/>
</dbReference>
<dbReference type="InterPro" id="IPR052179">
    <property type="entry name" value="DD-CPase-like"/>
</dbReference>
<dbReference type="SUPFAM" id="SSF55166">
    <property type="entry name" value="Hedgehog/DD-peptidase"/>
    <property type="match status" value="1"/>
</dbReference>
<dbReference type="PANTHER" id="PTHR34385">
    <property type="entry name" value="D-ALANYL-D-ALANINE CARBOXYPEPTIDASE"/>
    <property type="match status" value="1"/>
</dbReference>
<organism evidence="2 3">
    <name type="scientific">Paenibacillus shirakamiensis</name>
    <dbReference type="NCBI Taxonomy" id="1265935"/>
    <lineage>
        <taxon>Bacteria</taxon>
        <taxon>Bacillati</taxon>
        <taxon>Bacillota</taxon>
        <taxon>Bacilli</taxon>
        <taxon>Bacillales</taxon>
        <taxon>Paenibacillaceae</taxon>
        <taxon>Paenibacillus</taxon>
    </lineage>
</organism>
<dbReference type="CDD" id="cd14845">
    <property type="entry name" value="L-Ala-D-Glu_peptidase_like"/>
    <property type="match status" value="1"/>
</dbReference>
<dbReference type="EMBL" id="JAGGLD010000009">
    <property type="protein sequence ID" value="MBP2002556.1"/>
    <property type="molecule type" value="Genomic_DNA"/>
</dbReference>
<dbReference type="Pfam" id="PF13539">
    <property type="entry name" value="Peptidase_M15_4"/>
    <property type="match status" value="1"/>
</dbReference>
<evidence type="ECO:0000259" key="1">
    <source>
        <dbReference type="Pfam" id="PF13539"/>
    </source>
</evidence>
<accession>A0ABS4JNG8</accession>
<dbReference type="InterPro" id="IPR009045">
    <property type="entry name" value="Zn_M74/Hedgehog-like"/>
</dbReference>
<feature type="domain" description="Peptidase M15C" evidence="1">
    <location>
        <begin position="70"/>
        <end position="140"/>
    </location>
</feature>
<dbReference type="PANTHER" id="PTHR34385:SF1">
    <property type="entry name" value="PEPTIDOGLYCAN L-ALANYL-D-GLUTAMATE ENDOPEPTIDASE CWLK"/>
    <property type="match status" value="1"/>
</dbReference>
<reference evidence="2 3" key="1">
    <citation type="submission" date="2021-03" db="EMBL/GenBank/DDBJ databases">
        <title>Genomic Encyclopedia of Type Strains, Phase IV (KMG-IV): sequencing the most valuable type-strain genomes for metagenomic binning, comparative biology and taxonomic classification.</title>
        <authorList>
            <person name="Goeker M."/>
        </authorList>
    </citation>
    <scope>NUCLEOTIDE SEQUENCE [LARGE SCALE GENOMIC DNA]</scope>
    <source>
        <strain evidence="2 3">DSM 26806</strain>
    </source>
</reference>
<dbReference type="RefSeq" id="WP_209865819.1">
    <property type="nucleotide sequence ID" value="NZ_JAGGLD010000009.1"/>
</dbReference>
<keyword evidence="2" id="KW-0378">Hydrolase</keyword>
<dbReference type="Gene3D" id="3.30.1380.10">
    <property type="match status" value="1"/>
</dbReference>
<dbReference type="InterPro" id="IPR039561">
    <property type="entry name" value="Peptidase_M15C"/>
</dbReference>
<sequence>MLTLDQVRSKSAPRLIGLHPIVALAAYKLMDRCYRRGVPIVITQGLRSIEEQNKLYAQGRTTPGPIVTQAKGGYSNHNFGMAIDFALLLQDGKTVSWMLTRDGDSDGQSDWVEVVKEAKALGFHWGGDWKSFKDYPHLEMTFGLSTAQLRAGKSPLPANLDQILELLRKGEETMTKEDANLIISKFLRPAYSLAKTNEERAEIGRLADALRTASGQAPQNNESKG</sequence>
<gene>
    <name evidence="2" type="ORF">J2Z69_003642</name>
</gene>
<dbReference type="EC" id="3.4.-.-" evidence="2"/>
<evidence type="ECO:0000313" key="2">
    <source>
        <dbReference type="EMBL" id="MBP2002556.1"/>
    </source>
</evidence>